<dbReference type="AlphaFoldDB" id="H5T9Z8"/>
<evidence type="ECO:0000313" key="8">
    <source>
        <dbReference type="Proteomes" id="UP000053586"/>
    </source>
</evidence>
<dbReference type="InterPro" id="IPR036249">
    <property type="entry name" value="Thioredoxin-like_sf"/>
</dbReference>
<organism evidence="7 8">
    <name type="scientific">Glaciecola punicea ACAM 611</name>
    <dbReference type="NCBI Taxonomy" id="1121923"/>
    <lineage>
        <taxon>Bacteria</taxon>
        <taxon>Pseudomonadati</taxon>
        <taxon>Pseudomonadota</taxon>
        <taxon>Gammaproteobacteria</taxon>
        <taxon>Alteromonadales</taxon>
        <taxon>Alteromonadaceae</taxon>
        <taxon>Glaciecola</taxon>
    </lineage>
</organism>
<evidence type="ECO:0000256" key="4">
    <source>
        <dbReference type="PIRSR" id="PIRSR000303-1"/>
    </source>
</evidence>
<keyword evidence="6" id="KW-0732">Signal</keyword>
<accession>H5T9Z8</accession>
<evidence type="ECO:0000256" key="3">
    <source>
        <dbReference type="ARBA" id="ARBA00023002"/>
    </source>
</evidence>
<name>H5T9Z8_9ALTE</name>
<dbReference type="PRINTS" id="PR01011">
    <property type="entry name" value="GLUTPROXDASE"/>
</dbReference>
<keyword evidence="2 5" id="KW-0575">Peroxidase</keyword>
<dbReference type="RefSeq" id="WP_006003949.1">
    <property type="nucleotide sequence ID" value="NZ_BAET01000008.1"/>
</dbReference>
<feature type="chain" id="PRO_5003598137" description="Glutathione peroxidase" evidence="6">
    <location>
        <begin position="19"/>
        <end position="182"/>
    </location>
</feature>
<reference evidence="7 8" key="1">
    <citation type="journal article" date="2012" name="J. Bacteriol.">
        <title>Genome sequence of proteorhodopsin-containing sea ice bacterium Glaciecola punicea ACAM 611T.</title>
        <authorList>
            <person name="Qin Q.-L."/>
            <person name="Xie B.-B."/>
            <person name="Shu Y.-L."/>
            <person name="Rong J.-C."/>
            <person name="Zhao D.-L."/>
            <person name="Zhang X.-Y."/>
            <person name="Chen X.-L."/>
            <person name="Zhou B.-C."/>
            <person name="Zhanga Y.-Z."/>
        </authorList>
    </citation>
    <scope>NUCLEOTIDE SEQUENCE [LARGE SCALE GENOMIC DNA]</scope>
    <source>
        <strain evidence="7 8">ACAM 611</strain>
    </source>
</reference>
<dbReference type="STRING" id="56804.BAE46_01530"/>
<dbReference type="PIRSF" id="PIRSF000303">
    <property type="entry name" value="Glutathion_perox"/>
    <property type="match status" value="1"/>
</dbReference>
<dbReference type="PROSITE" id="PS00460">
    <property type="entry name" value="GLUTATHIONE_PEROXID_1"/>
    <property type="match status" value="1"/>
</dbReference>
<dbReference type="EMBL" id="BAET01000008">
    <property type="protein sequence ID" value="GAB55125.1"/>
    <property type="molecule type" value="Genomic_DNA"/>
</dbReference>
<dbReference type="GO" id="GO:0034599">
    <property type="term" value="P:cellular response to oxidative stress"/>
    <property type="evidence" value="ECO:0007669"/>
    <property type="project" value="TreeGrafter"/>
</dbReference>
<dbReference type="PANTHER" id="PTHR11592">
    <property type="entry name" value="GLUTATHIONE PEROXIDASE"/>
    <property type="match status" value="1"/>
</dbReference>
<feature type="signal peptide" evidence="6">
    <location>
        <begin position="1"/>
        <end position="18"/>
    </location>
</feature>
<proteinExistence type="inferred from homology"/>
<evidence type="ECO:0000256" key="1">
    <source>
        <dbReference type="ARBA" id="ARBA00006926"/>
    </source>
</evidence>
<dbReference type="Proteomes" id="UP000053586">
    <property type="component" value="Unassembled WGS sequence"/>
</dbReference>
<comment type="caution">
    <text evidence="7">The sequence shown here is derived from an EMBL/GenBank/DDBJ whole genome shotgun (WGS) entry which is preliminary data.</text>
</comment>
<dbReference type="InterPro" id="IPR029759">
    <property type="entry name" value="GPX_AS"/>
</dbReference>
<dbReference type="Pfam" id="PF00255">
    <property type="entry name" value="GSHPx"/>
    <property type="match status" value="1"/>
</dbReference>
<dbReference type="PROSITE" id="PS51355">
    <property type="entry name" value="GLUTATHIONE_PEROXID_3"/>
    <property type="match status" value="1"/>
</dbReference>
<keyword evidence="3 5" id="KW-0560">Oxidoreductase</keyword>
<dbReference type="PANTHER" id="PTHR11592:SF44">
    <property type="entry name" value="GLUTATHIONE PEROXIDASE"/>
    <property type="match status" value="1"/>
</dbReference>
<dbReference type="eggNOG" id="COG0386">
    <property type="taxonomic scope" value="Bacteria"/>
</dbReference>
<reference evidence="7 8" key="2">
    <citation type="journal article" date="2017" name="Antonie Van Leeuwenhoek">
        <title>Rhizobium rhizosphaerae sp. nov., a novel species isolated from rice rhizosphere.</title>
        <authorList>
            <person name="Zhao J.J."/>
            <person name="Zhang J."/>
            <person name="Zhang R.J."/>
            <person name="Zhang C.W."/>
            <person name="Yin H.Q."/>
            <person name="Zhang X.X."/>
        </authorList>
    </citation>
    <scope>NUCLEOTIDE SEQUENCE [LARGE SCALE GENOMIC DNA]</scope>
    <source>
        <strain evidence="7 8">ACAM 611</strain>
    </source>
</reference>
<evidence type="ECO:0000256" key="2">
    <source>
        <dbReference type="ARBA" id="ARBA00022559"/>
    </source>
</evidence>
<dbReference type="Gene3D" id="3.40.30.10">
    <property type="entry name" value="Glutaredoxin"/>
    <property type="match status" value="1"/>
</dbReference>
<keyword evidence="8" id="KW-1185">Reference proteome</keyword>
<gene>
    <name evidence="7" type="primary">bsaA</name>
    <name evidence="7" type="ORF">GPUN_0994</name>
</gene>
<evidence type="ECO:0000313" key="7">
    <source>
        <dbReference type="EMBL" id="GAB55125.1"/>
    </source>
</evidence>
<feature type="active site" evidence="4">
    <location>
        <position position="58"/>
    </location>
</feature>
<dbReference type="CDD" id="cd00340">
    <property type="entry name" value="GSH_Peroxidase"/>
    <property type="match status" value="1"/>
</dbReference>
<sequence length="182" mass="19876">MKKLLIAGLIFASAAVSASDCPDMLKHIKRKLNSQDTVNMCEAYAGKAVLFVNTASQCGFTPQFADLETLYSTFKDDGLVVLGFPSNDFNQEHVDEGKVAEVCQLTYGVNFPMFELTSVRGKNADPLFAKLAQEAGGKVPSWNFNKYLMNKDGSVVTHYGSRVKPLDSDFLEDVASALKSSE</sequence>
<evidence type="ECO:0000256" key="5">
    <source>
        <dbReference type="RuleBase" id="RU000499"/>
    </source>
</evidence>
<evidence type="ECO:0000256" key="6">
    <source>
        <dbReference type="SAM" id="SignalP"/>
    </source>
</evidence>
<dbReference type="OrthoDB" id="9785502at2"/>
<dbReference type="GO" id="GO:0004601">
    <property type="term" value="F:peroxidase activity"/>
    <property type="evidence" value="ECO:0007669"/>
    <property type="project" value="UniProtKB-KW"/>
</dbReference>
<dbReference type="InterPro" id="IPR000889">
    <property type="entry name" value="Glutathione_peroxidase"/>
</dbReference>
<dbReference type="SUPFAM" id="SSF52833">
    <property type="entry name" value="Thioredoxin-like"/>
    <property type="match status" value="1"/>
</dbReference>
<comment type="similarity">
    <text evidence="1 5">Belongs to the glutathione peroxidase family.</text>
</comment>
<protein>
    <recommendedName>
        <fullName evidence="5">Glutathione peroxidase</fullName>
    </recommendedName>
</protein>